<accession>A0A1S9V8C1</accession>
<organism evidence="1 2">
    <name type="scientific">Bacillus cereus</name>
    <dbReference type="NCBI Taxonomy" id="1396"/>
    <lineage>
        <taxon>Bacteria</taxon>
        <taxon>Bacillati</taxon>
        <taxon>Bacillota</taxon>
        <taxon>Bacilli</taxon>
        <taxon>Bacillales</taxon>
        <taxon>Bacillaceae</taxon>
        <taxon>Bacillus</taxon>
        <taxon>Bacillus cereus group</taxon>
    </lineage>
</organism>
<comment type="caution">
    <text evidence="1">The sequence shown here is derived from an EMBL/GenBank/DDBJ whole genome shotgun (WGS) entry which is preliminary data.</text>
</comment>
<dbReference type="EMBL" id="MUAL01000007">
    <property type="protein sequence ID" value="OOR30261.1"/>
    <property type="molecule type" value="Genomic_DNA"/>
</dbReference>
<proteinExistence type="predicted"/>
<evidence type="ECO:0000313" key="2">
    <source>
        <dbReference type="Proteomes" id="UP000191124"/>
    </source>
</evidence>
<gene>
    <name evidence="1" type="ORF">BW892_06950</name>
</gene>
<name>A0A1S9V8C1_BACCE</name>
<dbReference type="InterPro" id="IPR058701">
    <property type="entry name" value="PhiTE_072-like"/>
</dbReference>
<dbReference type="Pfam" id="PF26211">
    <property type="entry name" value="Phage_phiTE_072"/>
    <property type="match status" value="1"/>
</dbReference>
<dbReference type="RefSeq" id="WP_078179950.1">
    <property type="nucleotide sequence ID" value="NZ_MUAL01000007.1"/>
</dbReference>
<protein>
    <submittedName>
        <fullName evidence="1">Uncharacterized protein</fullName>
    </submittedName>
</protein>
<reference evidence="1 2" key="1">
    <citation type="submission" date="2017-01" db="EMBL/GenBank/DDBJ databases">
        <title>Bacillus cereus isolates.</title>
        <authorList>
            <person name="Beno S.M."/>
        </authorList>
    </citation>
    <scope>NUCLEOTIDE SEQUENCE [LARGE SCALE GENOMIC DNA]</scope>
    <source>
        <strain evidence="1 2">FSL M7-1219</strain>
    </source>
</reference>
<dbReference type="Proteomes" id="UP000191124">
    <property type="component" value="Unassembled WGS sequence"/>
</dbReference>
<dbReference type="AlphaFoldDB" id="A0A1S9V8C1"/>
<evidence type="ECO:0000313" key="1">
    <source>
        <dbReference type="EMBL" id="OOR30261.1"/>
    </source>
</evidence>
<sequence length="171" mass="20131">MAKASAFRYSVPSVDGEGWGIFLLDRSGIFTAVTDFGNFAYWFSLRENESVEEFLLSTRPDQILCKIANRDVVDIEETIKYIKENLLYDRREGRFTEADARAEWKLIEELQVDLDEYSNDVAFQYWYDKTKIQFDDGFYQYKYPSAAVRFSNETFVRLQEKLKSELKVVQA</sequence>